<proteinExistence type="predicted"/>
<organism evidence="1 2">
    <name type="scientific">Paraeggerthella hongkongensis</name>
    <dbReference type="NCBI Taxonomy" id="230658"/>
    <lineage>
        <taxon>Bacteria</taxon>
        <taxon>Bacillati</taxon>
        <taxon>Actinomycetota</taxon>
        <taxon>Coriobacteriia</taxon>
        <taxon>Eggerthellales</taxon>
        <taxon>Eggerthellaceae</taxon>
        <taxon>Paraeggerthella</taxon>
    </lineage>
</organism>
<reference evidence="2" key="1">
    <citation type="submission" date="2018-05" db="EMBL/GenBank/DDBJ databases">
        <title>Genome Sequencing of selected type strains of the family Eggerthellaceae.</title>
        <authorList>
            <person name="Danylec N."/>
            <person name="Stoll D.A."/>
            <person name="Doetsch A."/>
            <person name="Huch M."/>
        </authorList>
    </citation>
    <scope>NUCLEOTIDE SEQUENCE [LARGE SCALE GENOMIC DNA]</scope>
    <source>
        <strain evidence="2">DSM 16106</strain>
    </source>
</reference>
<sequence length="153" mass="16498">MTSTSKRTRILLCVCCVAVFLLTMGWFAGRYIPGQPNSPASQDSGAREVSAVGVRSEMIVDTVVETAFGDSLDLTGITQGKAYSRGDFDESEWAMVPDDVKPFVEAGLPLLSVQKDSGEGLWPRYLRVASDLPTFSMKVTGARTVSSASFAEF</sequence>
<dbReference type="EMBL" id="QICD01000002">
    <property type="protein sequence ID" value="RNL48332.1"/>
    <property type="molecule type" value="Genomic_DNA"/>
</dbReference>
<dbReference type="AlphaFoldDB" id="A0A3N0BJ76"/>
<protein>
    <submittedName>
        <fullName evidence="1">Uncharacterized protein</fullName>
    </submittedName>
</protein>
<name>A0A3N0BJ76_9ACTN</name>
<accession>A0A3N0BJ76</accession>
<keyword evidence="2" id="KW-1185">Reference proteome</keyword>
<comment type="caution">
    <text evidence="1">The sequence shown here is derived from an EMBL/GenBank/DDBJ whole genome shotgun (WGS) entry which is preliminary data.</text>
</comment>
<gene>
    <name evidence="1" type="ORF">DMP08_01565</name>
</gene>
<evidence type="ECO:0000313" key="1">
    <source>
        <dbReference type="EMBL" id="RNL48332.1"/>
    </source>
</evidence>
<evidence type="ECO:0000313" key="2">
    <source>
        <dbReference type="Proteomes" id="UP000278632"/>
    </source>
</evidence>
<dbReference type="Proteomes" id="UP000278632">
    <property type="component" value="Unassembled WGS sequence"/>
</dbReference>